<sequence>MREHKIPTRSYAGDIETTAQYMVKKVKNVNLSWEDLHNIHPDYIKYILEKGFDMHERFYNYVMKFSEVCGDSSMVITNMIEELKIAKAGGNISDAVGLEIRETSKKLGQFHSYFESEGYIFLDSINTCEKDLKIVKAKEREQLPMDRLSLFMRTADDWVERLYAEAKKTGVNLSDKPVPNDVLLKELSHGMSCLQDGFKSFSNLLDIAAFDLITSLEFFIEVQQRPRTTLNGQVADFGQYVQLQAESMIQIAQAIQKGFKDFDAEMSKSKKLACKFFDK</sequence>
<dbReference type="EMBL" id="JAEPRD010000087">
    <property type="protein sequence ID" value="KAG2200173.1"/>
    <property type="molecule type" value="Genomic_DNA"/>
</dbReference>
<reference evidence="1" key="1">
    <citation type="submission" date="2020-12" db="EMBL/GenBank/DDBJ databases">
        <title>Metabolic potential, ecology and presence of endohyphal bacteria is reflected in genomic diversity of Mucoromycotina.</title>
        <authorList>
            <person name="Muszewska A."/>
            <person name="Okrasinska A."/>
            <person name="Steczkiewicz K."/>
            <person name="Drgas O."/>
            <person name="Orlowska M."/>
            <person name="Perlinska-Lenart U."/>
            <person name="Aleksandrzak-Piekarczyk T."/>
            <person name="Szatraj K."/>
            <person name="Zielenkiewicz U."/>
            <person name="Pilsyk S."/>
            <person name="Malc E."/>
            <person name="Mieczkowski P."/>
            <person name="Kruszewska J.S."/>
            <person name="Biernat P."/>
            <person name="Pawlowska J."/>
        </authorList>
    </citation>
    <scope>NUCLEOTIDE SEQUENCE</scope>
    <source>
        <strain evidence="1">WA0000017839</strain>
    </source>
</reference>
<dbReference type="AlphaFoldDB" id="A0A8H7QYQ1"/>
<gene>
    <name evidence="1" type="ORF">INT47_012454</name>
</gene>
<evidence type="ECO:0000313" key="2">
    <source>
        <dbReference type="Proteomes" id="UP000603453"/>
    </source>
</evidence>
<protein>
    <submittedName>
        <fullName evidence="1">Uncharacterized protein</fullName>
    </submittedName>
</protein>
<proteinExistence type="predicted"/>
<keyword evidence="2" id="KW-1185">Reference proteome</keyword>
<accession>A0A8H7QYQ1</accession>
<evidence type="ECO:0000313" key="1">
    <source>
        <dbReference type="EMBL" id="KAG2200173.1"/>
    </source>
</evidence>
<dbReference type="Proteomes" id="UP000603453">
    <property type="component" value="Unassembled WGS sequence"/>
</dbReference>
<organism evidence="1 2">
    <name type="scientific">Mucor saturninus</name>
    <dbReference type="NCBI Taxonomy" id="64648"/>
    <lineage>
        <taxon>Eukaryota</taxon>
        <taxon>Fungi</taxon>
        <taxon>Fungi incertae sedis</taxon>
        <taxon>Mucoromycota</taxon>
        <taxon>Mucoromycotina</taxon>
        <taxon>Mucoromycetes</taxon>
        <taxon>Mucorales</taxon>
        <taxon>Mucorineae</taxon>
        <taxon>Mucoraceae</taxon>
        <taxon>Mucor</taxon>
    </lineage>
</organism>
<name>A0A8H7QYQ1_9FUNG</name>
<comment type="caution">
    <text evidence="1">The sequence shown here is derived from an EMBL/GenBank/DDBJ whole genome shotgun (WGS) entry which is preliminary data.</text>
</comment>